<evidence type="ECO:0000256" key="1">
    <source>
        <dbReference type="SAM" id="MobiDB-lite"/>
    </source>
</evidence>
<feature type="compositionally biased region" description="Basic and acidic residues" evidence="1">
    <location>
        <begin position="22"/>
        <end position="43"/>
    </location>
</feature>
<proteinExistence type="predicted"/>
<evidence type="ECO:0000313" key="2">
    <source>
        <dbReference type="EMBL" id="KAF8669952.1"/>
    </source>
</evidence>
<accession>A0A835E5E4</accession>
<name>A0A835E5E4_9POAL</name>
<reference evidence="2" key="1">
    <citation type="submission" date="2020-07" db="EMBL/GenBank/DDBJ databases">
        <title>Genome sequence and genetic diversity analysis of an under-domesticated orphan crop, white fonio (Digitaria exilis).</title>
        <authorList>
            <person name="Bennetzen J.L."/>
            <person name="Chen S."/>
            <person name="Ma X."/>
            <person name="Wang X."/>
            <person name="Yssel A.E.J."/>
            <person name="Chaluvadi S.R."/>
            <person name="Johnson M."/>
            <person name="Gangashetty P."/>
            <person name="Hamidou F."/>
            <person name="Sanogo M.D."/>
            <person name="Zwaenepoel A."/>
            <person name="Wallace J."/>
            <person name="Van De Peer Y."/>
            <person name="Van Deynze A."/>
        </authorList>
    </citation>
    <scope>NUCLEOTIDE SEQUENCE</scope>
    <source>
        <tissue evidence="2">Leaves</tissue>
    </source>
</reference>
<organism evidence="2 3">
    <name type="scientific">Digitaria exilis</name>
    <dbReference type="NCBI Taxonomy" id="1010633"/>
    <lineage>
        <taxon>Eukaryota</taxon>
        <taxon>Viridiplantae</taxon>
        <taxon>Streptophyta</taxon>
        <taxon>Embryophyta</taxon>
        <taxon>Tracheophyta</taxon>
        <taxon>Spermatophyta</taxon>
        <taxon>Magnoliopsida</taxon>
        <taxon>Liliopsida</taxon>
        <taxon>Poales</taxon>
        <taxon>Poaceae</taxon>
        <taxon>PACMAD clade</taxon>
        <taxon>Panicoideae</taxon>
        <taxon>Panicodae</taxon>
        <taxon>Paniceae</taxon>
        <taxon>Anthephorinae</taxon>
        <taxon>Digitaria</taxon>
    </lineage>
</organism>
<feature type="region of interest" description="Disordered" evidence="1">
    <location>
        <begin position="22"/>
        <end position="103"/>
    </location>
</feature>
<dbReference type="AlphaFoldDB" id="A0A835E5E4"/>
<keyword evidence="3" id="KW-1185">Reference proteome</keyword>
<protein>
    <submittedName>
        <fullName evidence="2">Uncharacterized protein</fullName>
    </submittedName>
</protein>
<gene>
    <name evidence="2" type="ORF">HU200_051135</name>
</gene>
<dbReference type="EMBL" id="JACEFO010002268">
    <property type="protein sequence ID" value="KAF8669952.1"/>
    <property type="molecule type" value="Genomic_DNA"/>
</dbReference>
<comment type="caution">
    <text evidence="2">The sequence shown here is derived from an EMBL/GenBank/DDBJ whole genome shotgun (WGS) entry which is preliminary data.</text>
</comment>
<evidence type="ECO:0000313" key="3">
    <source>
        <dbReference type="Proteomes" id="UP000636709"/>
    </source>
</evidence>
<sequence length="103" mass="11164">MSHAGMETFLERQQWVKLRLPKEERVKTAKQRIQDARMKKSTGDRSTGQGTSPVKEGENAATPSASEVRVLPLKEEEDAATMSASEGDEGVAPAPSIEIVVSP</sequence>
<dbReference type="Proteomes" id="UP000636709">
    <property type="component" value="Unassembled WGS sequence"/>
</dbReference>